<evidence type="ECO:0000256" key="2">
    <source>
        <dbReference type="ARBA" id="ARBA00022670"/>
    </source>
</evidence>
<dbReference type="EMBL" id="UGGP01000001">
    <property type="protein sequence ID" value="STO08271.1"/>
    <property type="molecule type" value="Genomic_DNA"/>
</dbReference>
<dbReference type="InterPro" id="IPR029062">
    <property type="entry name" value="Class_I_gatase-like"/>
</dbReference>
<dbReference type="GO" id="GO:0008236">
    <property type="term" value="F:serine-type peptidase activity"/>
    <property type="evidence" value="ECO:0007669"/>
    <property type="project" value="UniProtKB-KW"/>
</dbReference>
<dbReference type="RefSeq" id="WP_051638905.1">
    <property type="nucleotide sequence ID" value="NZ_UGGP01000001.1"/>
</dbReference>
<dbReference type="InterPro" id="IPR005320">
    <property type="entry name" value="Peptidase_S51"/>
</dbReference>
<keyword evidence="3" id="KW-0378">Hydrolase</keyword>
<evidence type="ECO:0000313" key="5">
    <source>
        <dbReference type="EMBL" id="STO08271.1"/>
    </source>
</evidence>
<name>A0A377FTY6_9BACL</name>
<dbReference type="Proteomes" id="UP000254060">
    <property type="component" value="Unassembled WGS sequence"/>
</dbReference>
<keyword evidence="4" id="KW-0720">Serine protease</keyword>
<reference evidence="5 6" key="1">
    <citation type="submission" date="2018-06" db="EMBL/GenBank/DDBJ databases">
        <authorList>
            <consortium name="Pathogen Informatics"/>
            <person name="Doyle S."/>
        </authorList>
    </citation>
    <scope>NUCLEOTIDE SEQUENCE [LARGE SCALE GENOMIC DNA]</scope>
    <source>
        <strain evidence="5 6">NCTC13163</strain>
    </source>
</reference>
<accession>A0A377FTY6</accession>
<dbReference type="STRING" id="1397694.GCA_000702585_02138"/>
<dbReference type="GO" id="GO:0006508">
    <property type="term" value="P:proteolysis"/>
    <property type="evidence" value="ECO:0007669"/>
    <property type="project" value="UniProtKB-KW"/>
</dbReference>
<evidence type="ECO:0000256" key="3">
    <source>
        <dbReference type="ARBA" id="ARBA00022801"/>
    </source>
</evidence>
<organism evidence="5 6">
    <name type="scientific">Exiguobacterium aurantiacum</name>
    <dbReference type="NCBI Taxonomy" id="33987"/>
    <lineage>
        <taxon>Bacteria</taxon>
        <taxon>Bacillati</taxon>
        <taxon>Bacillota</taxon>
        <taxon>Bacilli</taxon>
        <taxon>Bacillales</taxon>
        <taxon>Bacillales Family XII. Incertae Sedis</taxon>
        <taxon>Exiguobacterium</taxon>
    </lineage>
</organism>
<keyword evidence="2" id="KW-0645">Protease</keyword>
<protein>
    <submittedName>
        <fullName evidence="5">Peptidase E</fullName>
    </submittedName>
</protein>
<sequence length="229" mass="25694">MVTYYYLGWFNNFFPNNLAHALSRDTTTRHSLVMISSNPASTSVNGFTELSWLEDAGIIFDEYHLINYEVGQKEAKRRISEASMIFLLGGDTVKQNMFLYEYDLLESIQSNGGIVIGASAGAINMSSKWVCSPNLGYSTSATTIYNGLALHDFSVLSHFDLEHNMGVVKQELALLSEELPVYASNKDCAIRVQEKRIEIFGDVYLYSQRNMTKLTEGVHSVTDYPSPLQ</sequence>
<dbReference type="Pfam" id="PF03575">
    <property type="entry name" value="Peptidase_S51"/>
    <property type="match status" value="1"/>
</dbReference>
<comment type="similarity">
    <text evidence="1">Belongs to the peptidase S51 family.</text>
</comment>
<proteinExistence type="inferred from homology"/>
<dbReference type="OrthoDB" id="2731504at2"/>
<evidence type="ECO:0000313" key="6">
    <source>
        <dbReference type="Proteomes" id="UP000254060"/>
    </source>
</evidence>
<gene>
    <name evidence="5" type="ORF">NCTC13163_01641</name>
</gene>
<evidence type="ECO:0000256" key="4">
    <source>
        <dbReference type="ARBA" id="ARBA00022825"/>
    </source>
</evidence>
<dbReference type="SUPFAM" id="SSF52317">
    <property type="entry name" value="Class I glutamine amidotransferase-like"/>
    <property type="match status" value="1"/>
</dbReference>
<dbReference type="AlphaFoldDB" id="A0A377FTY6"/>
<dbReference type="Gene3D" id="3.40.50.880">
    <property type="match status" value="1"/>
</dbReference>
<evidence type="ECO:0000256" key="1">
    <source>
        <dbReference type="ARBA" id="ARBA00006534"/>
    </source>
</evidence>